<dbReference type="AlphaFoldDB" id="A0A3M8EZI7"/>
<comment type="caution">
    <text evidence="1">The sequence shown here is derived from an EMBL/GenBank/DDBJ whole genome shotgun (WGS) entry which is preliminary data.</text>
</comment>
<dbReference type="Pfam" id="PF19820">
    <property type="entry name" value="DUF6303"/>
    <property type="match status" value="1"/>
</dbReference>
<dbReference type="RefSeq" id="WP_043467597.1">
    <property type="nucleotide sequence ID" value="NZ_JNAD02000013.1"/>
</dbReference>
<gene>
    <name evidence="1" type="ORF">SFRA_024975</name>
</gene>
<protein>
    <submittedName>
        <fullName evidence="1">Uncharacterized protein</fullName>
    </submittedName>
</protein>
<name>A0A3M8EZI7_9ACTN</name>
<accession>A0A3M8EZI7</accession>
<dbReference type="Proteomes" id="UP000028058">
    <property type="component" value="Unassembled WGS sequence"/>
</dbReference>
<sequence>MNEPDAAPTKPYVKATAYVALQNDGRWLMAVAPGGREYLDDGGDPWTDEPTVFLTAGLLTISGRRQALAELGYEEADRGGPWEWSEGIWEFDMAPLLCTTSVRPLTVR</sequence>
<dbReference type="InterPro" id="IPR046270">
    <property type="entry name" value="DUF6303"/>
</dbReference>
<evidence type="ECO:0000313" key="1">
    <source>
        <dbReference type="EMBL" id="RKM92640.1"/>
    </source>
</evidence>
<reference evidence="1 2" key="1">
    <citation type="journal article" date="2014" name="Genome Announc.">
        <title>Draft Genome Sequence of Streptomyces fradiae ATCC 19609, a Strain Highly Sensitive to Antibiotics.</title>
        <authorList>
            <person name="Bekker O.B."/>
            <person name="Klimina K.M."/>
            <person name="Vatlin A.A."/>
            <person name="Zakharevich N.V."/>
            <person name="Kasianov A.S."/>
            <person name="Danilenko V.N."/>
        </authorList>
    </citation>
    <scope>NUCLEOTIDE SEQUENCE [LARGE SCALE GENOMIC DNA]</scope>
    <source>
        <strain evidence="1 2">ATCC 19609</strain>
    </source>
</reference>
<keyword evidence="2" id="KW-1185">Reference proteome</keyword>
<dbReference type="EMBL" id="JNAD02000013">
    <property type="protein sequence ID" value="RKM92640.1"/>
    <property type="molecule type" value="Genomic_DNA"/>
</dbReference>
<organism evidence="1 2">
    <name type="scientific">Streptomyces xinghaiensis</name>
    <dbReference type="NCBI Taxonomy" id="1038928"/>
    <lineage>
        <taxon>Bacteria</taxon>
        <taxon>Bacillati</taxon>
        <taxon>Actinomycetota</taxon>
        <taxon>Actinomycetes</taxon>
        <taxon>Kitasatosporales</taxon>
        <taxon>Streptomycetaceae</taxon>
        <taxon>Streptomyces</taxon>
    </lineage>
</organism>
<proteinExistence type="predicted"/>
<evidence type="ECO:0000313" key="2">
    <source>
        <dbReference type="Proteomes" id="UP000028058"/>
    </source>
</evidence>